<sequence>ALANCHKSVEIAEALSEADPANAVARRDLAVSCFNTGSVNAGSGSDTAMPIEQRLEHYRQARKWFQRAREIFEDMQARGILPCVDANAPEGASAAIARCDATIAELEQTIEPAVLASQPTSPPR</sequence>
<proteinExistence type="predicted"/>
<name>X0XS61_9ZZZZ</name>
<comment type="caution">
    <text evidence="1">The sequence shown here is derived from an EMBL/GenBank/DDBJ whole genome shotgun (WGS) entry which is preliminary data.</text>
</comment>
<accession>X0XS61</accession>
<protein>
    <submittedName>
        <fullName evidence="1">Uncharacterized protein</fullName>
    </submittedName>
</protein>
<reference evidence="1" key="1">
    <citation type="journal article" date="2014" name="Front. Microbiol.">
        <title>High frequency of phylogenetically diverse reductive dehalogenase-homologous genes in deep subseafloor sedimentary metagenomes.</title>
        <authorList>
            <person name="Kawai M."/>
            <person name="Futagami T."/>
            <person name="Toyoda A."/>
            <person name="Takaki Y."/>
            <person name="Nishi S."/>
            <person name="Hori S."/>
            <person name="Arai W."/>
            <person name="Tsubouchi T."/>
            <person name="Morono Y."/>
            <person name="Uchiyama I."/>
            <person name="Ito T."/>
            <person name="Fujiyama A."/>
            <person name="Inagaki F."/>
            <person name="Takami H."/>
        </authorList>
    </citation>
    <scope>NUCLEOTIDE SEQUENCE</scope>
    <source>
        <strain evidence="1">Expedition CK06-06</strain>
    </source>
</reference>
<feature type="non-terminal residue" evidence="1">
    <location>
        <position position="1"/>
    </location>
</feature>
<dbReference type="AlphaFoldDB" id="X0XS61"/>
<dbReference type="EMBL" id="BARS01056822">
    <property type="protein sequence ID" value="GAG46090.1"/>
    <property type="molecule type" value="Genomic_DNA"/>
</dbReference>
<gene>
    <name evidence="1" type="ORF">S01H1_83547</name>
</gene>
<evidence type="ECO:0000313" key="1">
    <source>
        <dbReference type="EMBL" id="GAG46090.1"/>
    </source>
</evidence>
<organism evidence="1">
    <name type="scientific">marine sediment metagenome</name>
    <dbReference type="NCBI Taxonomy" id="412755"/>
    <lineage>
        <taxon>unclassified sequences</taxon>
        <taxon>metagenomes</taxon>
        <taxon>ecological metagenomes</taxon>
    </lineage>
</organism>